<evidence type="ECO:0000313" key="2">
    <source>
        <dbReference type="EMBL" id="RKO24166.1"/>
    </source>
</evidence>
<evidence type="ECO:0000313" key="3">
    <source>
        <dbReference type="Proteomes" id="UP000273159"/>
    </source>
</evidence>
<comment type="caution">
    <text evidence="2">The sequence shown here is derived from an EMBL/GenBank/DDBJ whole genome shotgun (WGS) entry which is preliminary data.</text>
</comment>
<dbReference type="Proteomes" id="UP000273159">
    <property type="component" value="Unassembled WGS sequence"/>
</dbReference>
<organism evidence="2 3">
    <name type="scientific">Pseudarthrobacter phenanthrenivorans</name>
    <name type="common">Arthrobacter phenanthrenivorans</name>
    <dbReference type="NCBI Taxonomy" id="361575"/>
    <lineage>
        <taxon>Bacteria</taxon>
        <taxon>Bacillati</taxon>
        <taxon>Actinomycetota</taxon>
        <taxon>Actinomycetes</taxon>
        <taxon>Micrococcales</taxon>
        <taxon>Micrococcaceae</taxon>
        <taxon>Pseudarthrobacter</taxon>
    </lineage>
</organism>
<dbReference type="RefSeq" id="WP_013601183.1">
    <property type="nucleotide sequence ID" value="NZ_RBNH01000007.1"/>
</dbReference>
<dbReference type="InterPro" id="IPR029442">
    <property type="entry name" value="GyrI-like"/>
</dbReference>
<proteinExistence type="predicted"/>
<dbReference type="InterPro" id="IPR010499">
    <property type="entry name" value="AraC_E-bd"/>
</dbReference>
<reference evidence="2 3" key="1">
    <citation type="submission" date="2018-10" db="EMBL/GenBank/DDBJ databases">
        <title>Genome-guide identification and characterization of bacteria that degrade polycyclic aromatic hydrocarbons and resist hexavalent chromium simultaneously.</title>
        <authorList>
            <person name="Feng H."/>
        </authorList>
    </citation>
    <scope>NUCLEOTIDE SEQUENCE [LARGE SCALE GENOMIC DNA]</scope>
    <source>
        <strain evidence="2 3">J015</strain>
    </source>
</reference>
<sequence length="156" mass="16935">MNNSAQHPRKVHLTEQPVAVVRERVPMASLTDFFGRAFSTVMAAAQKQGASPAGPPFALYRGMPSESVDVEAGFPITGNFEGTDGVAKGTLPETDALEALHIGPYDTLESTYHAILGQMEAEGLTPSDTMWEYYLSDPEAEPDPAKWQTRVVWPIA</sequence>
<dbReference type="Pfam" id="PF06445">
    <property type="entry name" value="GyrI-like"/>
    <property type="match status" value="1"/>
</dbReference>
<protein>
    <submittedName>
        <fullName evidence="2">AraC family transcriptional regulator</fullName>
    </submittedName>
</protein>
<name>A0A3B0FBX3_PSEPS</name>
<dbReference type="Gene3D" id="3.20.80.10">
    <property type="entry name" value="Regulatory factor, effector binding domain"/>
    <property type="match status" value="1"/>
</dbReference>
<dbReference type="EMBL" id="RBNH01000007">
    <property type="protein sequence ID" value="RKO24166.1"/>
    <property type="molecule type" value="Genomic_DNA"/>
</dbReference>
<evidence type="ECO:0000259" key="1">
    <source>
        <dbReference type="SMART" id="SM00871"/>
    </source>
</evidence>
<dbReference type="AlphaFoldDB" id="A0A3B0FBX3"/>
<dbReference type="SUPFAM" id="SSF55136">
    <property type="entry name" value="Probable bacterial effector-binding domain"/>
    <property type="match status" value="1"/>
</dbReference>
<reference evidence="3" key="2">
    <citation type="submission" date="2018-10" db="EMBL/GenBank/DDBJ databases">
        <authorList>
            <person name="Wang Y."/>
            <person name="Wang J."/>
            <person name="Yang X."/>
            <person name="Wang Z."/>
            <person name="Huang Y."/>
        </authorList>
    </citation>
    <scope>NUCLEOTIDE SEQUENCE [LARGE SCALE GENOMIC DNA]</scope>
    <source>
        <strain evidence="3">J015</strain>
    </source>
</reference>
<dbReference type="OMA" id="MDMQDLD"/>
<dbReference type="InterPro" id="IPR011256">
    <property type="entry name" value="Reg_factor_effector_dom_sf"/>
</dbReference>
<gene>
    <name evidence="2" type="ORF">D7Z96_09870</name>
</gene>
<dbReference type="SMART" id="SM00871">
    <property type="entry name" value="AraC_E_bind"/>
    <property type="match status" value="1"/>
</dbReference>
<feature type="domain" description="AraC effector-binding" evidence="1">
    <location>
        <begin position="6"/>
        <end position="156"/>
    </location>
</feature>
<accession>A0A3B0FBX3</accession>